<organism evidence="8 9">
    <name type="scientific">Enterococcus columbae DSM 7374 = ATCC 51263</name>
    <dbReference type="NCBI Taxonomy" id="1121865"/>
    <lineage>
        <taxon>Bacteria</taxon>
        <taxon>Bacillati</taxon>
        <taxon>Bacillota</taxon>
        <taxon>Bacilli</taxon>
        <taxon>Lactobacillales</taxon>
        <taxon>Enterococcaceae</taxon>
        <taxon>Enterococcus</taxon>
    </lineage>
</organism>
<dbReference type="OrthoDB" id="9807748at2"/>
<keyword evidence="5 7" id="KW-1133">Transmembrane helix</keyword>
<dbReference type="InterPro" id="IPR002010">
    <property type="entry name" value="T3SS_IM_R"/>
</dbReference>
<dbReference type="PRINTS" id="PR00953">
    <property type="entry name" value="TYPE3IMRPROT"/>
</dbReference>
<evidence type="ECO:0000256" key="1">
    <source>
        <dbReference type="ARBA" id="ARBA00004651"/>
    </source>
</evidence>
<reference evidence="8 9" key="1">
    <citation type="submission" date="2013-03" db="EMBL/GenBank/DDBJ databases">
        <title>The Genome Sequence of Enterococcus columbae ATCC_51263 (PacBio/Illumina hybrid assembly).</title>
        <authorList>
            <consortium name="The Broad Institute Genomics Platform"/>
            <consortium name="The Broad Institute Genome Sequencing Center for Infectious Disease"/>
            <person name="Earl A."/>
            <person name="Russ C."/>
            <person name="Gilmore M."/>
            <person name="Surin D."/>
            <person name="Walker B."/>
            <person name="Young S."/>
            <person name="Zeng Q."/>
            <person name="Gargeya S."/>
            <person name="Fitzgerald M."/>
            <person name="Haas B."/>
            <person name="Abouelleil A."/>
            <person name="Allen A.W."/>
            <person name="Alvarado L."/>
            <person name="Arachchi H.M."/>
            <person name="Berlin A.M."/>
            <person name="Chapman S.B."/>
            <person name="Gainer-Dewar J."/>
            <person name="Goldberg J."/>
            <person name="Griggs A."/>
            <person name="Gujja S."/>
            <person name="Hansen M."/>
            <person name="Howarth C."/>
            <person name="Imamovic A."/>
            <person name="Ireland A."/>
            <person name="Larimer J."/>
            <person name="McCowan C."/>
            <person name="Murphy C."/>
            <person name="Pearson M."/>
            <person name="Poon T.W."/>
            <person name="Priest M."/>
            <person name="Roberts A."/>
            <person name="Saif S."/>
            <person name="Shea T."/>
            <person name="Sisk P."/>
            <person name="Sykes S."/>
            <person name="Wortman J."/>
            <person name="Nusbaum C."/>
            <person name="Birren B."/>
        </authorList>
    </citation>
    <scope>NUCLEOTIDE SEQUENCE [LARGE SCALE GENOMIC DNA]</scope>
    <source>
        <strain evidence="8 9">ATCC 51263</strain>
    </source>
</reference>
<comment type="subcellular location">
    <subcellularLocation>
        <location evidence="1">Cell membrane</location>
        <topology evidence="1">Multi-pass membrane protein</topology>
    </subcellularLocation>
</comment>
<accession>S0KLB1</accession>
<dbReference type="Proteomes" id="UP000014113">
    <property type="component" value="Unassembled WGS sequence"/>
</dbReference>
<name>S0KLB1_9ENTE</name>
<comment type="caution">
    <text evidence="8">The sequence shown here is derived from an EMBL/GenBank/DDBJ whole genome shotgun (WGS) entry which is preliminary data.</text>
</comment>
<evidence type="ECO:0000256" key="6">
    <source>
        <dbReference type="ARBA" id="ARBA00023136"/>
    </source>
</evidence>
<dbReference type="PATRIC" id="fig|1121865.3.peg.1728"/>
<keyword evidence="6 7" id="KW-0472">Membrane</keyword>
<evidence type="ECO:0000256" key="2">
    <source>
        <dbReference type="ARBA" id="ARBA00009772"/>
    </source>
</evidence>
<keyword evidence="8" id="KW-0966">Cell projection</keyword>
<gene>
    <name evidence="8" type="ORF">I568_01428</name>
</gene>
<evidence type="ECO:0000256" key="7">
    <source>
        <dbReference type="SAM" id="Phobius"/>
    </source>
</evidence>
<dbReference type="PANTHER" id="PTHR30065:SF1">
    <property type="entry name" value="SURFACE PRESENTATION OF ANTIGENS PROTEIN SPAR"/>
    <property type="match status" value="1"/>
</dbReference>
<feature type="transmembrane region" description="Helical" evidence="7">
    <location>
        <begin position="164"/>
        <end position="192"/>
    </location>
</feature>
<evidence type="ECO:0000313" key="9">
    <source>
        <dbReference type="Proteomes" id="UP000014113"/>
    </source>
</evidence>
<dbReference type="STRING" id="1121865.OMW_01785"/>
<comment type="similarity">
    <text evidence="2">Belongs to the FliR/MopE/SpaR family.</text>
</comment>
<evidence type="ECO:0000256" key="4">
    <source>
        <dbReference type="ARBA" id="ARBA00022692"/>
    </source>
</evidence>
<dbReference type="Pfam" id="PF01311">
    <property type="entry name" value="Bac_export_1"/>
    <property type="match status" value="1"/>
</dbReference>
<keyword evidence="9" id="KW-1185">Reference proteome</keyword>
<dbReference type="EMBL" id="ASWJ01000006">
    <property type="protein sequence ID" value="EOW83981.1"/>
    <property type="molecule type" value="Genomic_DNA"/>
</dbReference>
<keyword evidence="8" id="KW-0969">Cilium</keyword>
<keyword evidence="3" id="KW-1003">Cell membrane</keyword>
<keyword evidence="8" id="KW-0282">Flagellum</keyword>
<feature type="transmembrane region" description="Helical" evidence="7">
    <location>
        <begin position="72"/>
        <end position="95"/>
    </location>
</feature>
<evidence type="ECO:0000256" key="3">
    <source>
        <dbReference type="ARBA" id="ARBA00022475"/>
    </source>
</evidence>
<feature type="transmembrane region" description="Helical" evidence="7">
    <location>
        <begin position="122"/>
        <end position="144"/>
    </location>
</feature>
<protein>
    <submittedName>
        <fullName evidence="8">Flagellar biosynthetic protein FliR</fullName>
    </submittedName>
</protein>
<feature type="transmembrane region" description="Helical" evidence="7">
    <location>
        <begin position="6"/>
        <end position="26"/>
    </location>
</feature>
<dbReference type="eggNOG" id="COG1684">
    <property type="taxonomic scope" value="Bacteria"/>
</dbReference>
<feature type="transmembrane region" description="Helical" evidence="7">
    <location>
        <begin position="38"/>
        <end position="66"/>
    </location>
</feature>
<sequence>MSNVIVQSVLLIFIRVLSFLAIAPFFSQKGFPMMARIVVAAGITVGIYPFVSPISSAVSLFILGLLALKETLLGLALGYLCQLVFYGIEIAGHIIDFQIGFSMAQAYDPEFQLLTSPFGRMYYWMATALMFVTNLHLVMIKGFIHSFSLVGLASGNMGGASVDGVVHLVSLTIAMGFNLAMPLLLSALLIDIVTGVISRVIPQINVLILGLSIKSFVAFILMIYLIPNIASFLMKELPNIVNYMEPFLKSLN</sequence>
<evidence type="ECO:0000256" key="5">
    <source>
        <dbReference type="ARBA" id="ARBA00022989"/>
    </source>
</evidence>
<dbReference type="PANTHER" id="PTHR30065">
    <property type="entry name" value="FLAGELLAR BIOSYNTHETIC PROTEIN FLIR"/>
    <property type="match status" value="1"/>
</dbReference>
<evidence type="ECO:0000313" key="8">
    <source>
        <dbReference type="EMBL" id="EOW83981.1"/>
    </source>
</evidence>
<dbReference type="GO" id="GO:0006605">
    <property type="term" value="P:protein targeting"/>
    <property type="evidence" value="ECO:0007669"/>
    <property type="project" value="InterPro"/>
</dbReference>
<dbReference type="GO" id="GO:0005886">
    <property type="term" value="C:plasma membrane"/>
    <property type="evidence" value="ECO:0007669"/>
    <property type="project" value="UniProtKB-SubCell"/>
</dbReference>
<dbReference type="AlphaFoldDB" id="S0KLB1"/>
<dbReference type="RefSeq" id="WP_016183894.1">
    <property type="nucleotide sequence ID" value="NZ_JXKI01000003.1"/>
</dbReference>
<keyword evidence="4 7" id="KW-0812">Transmembrane</keyword>
<proteinExistence type="inferred from homology"/>
<feature type="transmembrane region" description="Helical" evidence="7">
    <location>
        <begin position="204"/>
        <end position="226"/>
    </location>
</feature>